<feature type="domain" description="NERD" evidence="1">
    <location>
        <begin position="4"/>
        <end position="52"/>
    </location>
</feature>
<name>A0A9D1KTE6_9FLAO</name>
<reference evidence="2" key="2">
    <citation type="journal article" date="2021" name="PeerJ">
        <title>Extensive microbial diversity within the chicken gut microbiome revealed by metagenomics and culture.</title>
        <authorList>
            <person name="Gilroy R."/>
            <person name="Ravi A."/>
            <person name="Getino M."/>
            <person name="Pursley I."/>
            <person name="Horton D.L."/>
            <person name="Alikhan N.F."/>
            <person name="Baker D."/>
            <person name="Gharbi K."/>
            <person name="Hall N."/>
            <person name="Watson M."/>
            <person name="Adriaenssens E.M."/>
            <person name="Foster-Nyarko E."/>
            <person name="Jarju S."/>
            <person name="Secka A."/>
            <person name="Antonio M."/>
            <person name="Oren A."/>
            <person name="Chaudhuri R.R."/>
            <person name="La Ragione R."/>
            <person name="Hildebrand F."/>
            <person name="Pallen M.J."/>
        </authorList>
    </citation>
    <scope>NUCLEOTIDE SEQUENCE</scope>
    <source>
        <strain evidence="2">1383</strain>
    </source>
</reference>
<evidence type="ECO:0000313" key="2">
    <source>
        <dbReference type="EMBL" id="HIT97892.1"/>
    </source>
</evidence>
<dbReference type="AlphaFoldDB" id="A0A9D1KTE6"/>
<reference evidence="2" key="1">
    <citation type="submission" date="2020-10" db="EMBL/GenBank/DDBJ databases">
        <authorList>
            <person name="Gilroy R."/>
        </authorList>
    </citation>
    <scope>NUCLEOTIDE SEQUENCE</scope>
    <source>
        <strain evidence="2">1383</strain>
    </source>
</reference>
<comment type="caution">
    <text evidence="2">The sequence shown here is derived from an EMBL/GenBank/DDBJ whole genome shotgun (WGS) entry which is preliminary data.</text>
</comment>
<dbReference type="EMBL" id="DVLY01000083">
    <property type="protein sequence ID" value="HIT97892.1"/>
    <property type="molecule type" value="Genomic_DNA"/>
</dbReference>
<accession>A0A9D1KTE6</accession>
<feature type="non-terminal residue" evidence="2">
    <location>
        <position position="1"/>
    </location>
</feature>
<proteinExistence type="predicted"/>
<evidence type="ECO:0000259" key="1">
    <source>
        <dbReference type="Pfam" id="PF08378"/>
    </source>
</evidence>
<organism evidence="2 3">
    <name type="scientific">Candidatus Merdimorpha stercoravium</name>
    <dbReference type="NCBI Taxonomy" id="2840863"/>
    <lineage>
        <taxon>Bacteria</taxon>
        <taxon>Pseudomonadati</taxon>
        <taxon>Bacteroidota</taxon>
        <taxon>Flavobacteriia</taxon>
        <taxon>Flavobacteriales</taxon>
        <taxon>Candidatus Merdimorpha</taxon>
    </lineage>
</organism>
<evidence type="ECO:0000313" key="3">
    <source>
        <dbReference type="Proteomes" id="UP000824161"/>
    </source>
</evidence>
<dbReference type="Pfam" id="PF08378">
    <property type="entry name" value="NERD"/>
    <property type="match status" value="1"/>
</dbReference>
<sequence length="130" mass="15009">KGHQPYWTQILAYGKERYRFYNPVWQNNGHIDALKKKLRSNPDVPFYSVIVFYGNCILKNVSCIPPETFLAYPGDVPQIVEHILQYNPNAHYGSKMEVLRILKEAANNGQDPKIQFRHILNVANTTNPPI</sequence>
<dbReference type="Proteomes" id="UP000824161">
    <property type="component" value="Unassembled WGS sequence"/>
</dbReference>
<protein>
    <submittedName>
        <fullName evidence="2">NERD domain-containing protein</fullName>
    </submittedName>
</protein>
<dbReference type="InterPro" id="IPR011528">
    <property type="entry name" value="NERD"/>
</dbReference>
<gene>
    <name evidence="2" type="ORF">IAC44_03540</name>
</gene>